<reference evidence="2 3" key="1">
    <citation type="submission" date="2020-07" db="EMBL/GenBank/DDBJ databases">
        <title>Draft whole-genome sequence of Heliobacterium chlorum DSM 3682, type strain.</title>
        <authorList>
            <person name="Kyndt J.A."/>
            <person name="Meyer T.E."/>
            <person name="Imhoff J.F."/>
        </authorList>
    </citation>
    <scope>NUCLEOTIDE SEQUENCE [LARGE SCALE GENOMIC DNA]</scope>
    <source>
        <strain evidence="2 3">DSM 3682</strain>
    </source>
</reference>
<gene>
    <name evidence="2" type="ORF">H1S01_03110</name>
</gene>
<dbReference type="EMBL" id="JACVHF010000002">
    <property type="protein sequence ID" value="MBC9783500.1"/>
    <property type="molecule type" value="Genomic_DNA"/>
</dbReference>
<accession>A0ABR7SY88</accession>
<feature type="region of interest" description="Disordered" evidence="1">
    <location>
        <begin position="291"/>
        <end position="326"/>
    </location>
</feature>
<evidence type="ECO:0000256" key="1">
    <source>
        <dbReference type="SAM" id="MobiDB-lite"/>
    </source>
</evidence>
<dbReference type="RefSeq" id="WP_188038660.1">
    <property type="nucleotide sequence ID" value="NZ_JACVHF010000002.1"/>
</dbReference>
<comment type="caution">
    <text evidence="2">The sequence shown here is derived from an EMBL/GenBank/DDBJ whole genome shotgun (WGS) entry which is preliminary data.</text>
</comment>
<organism evidence="2 3">
    <name type="scientific">Heliobacterium chlorum</name>
    <dbReference type="NCBI Taxonomy" id="2698"/>
    <lineage>
        <taxon>Bacteria</taxon>
        <taxon>Bacillati</taxon>
        <taxon>Bacillota</taxon>
        <taxon>Clostridia</taxon>
        <taxon>Eubacteriales</taxon>
        <taxon>Heliobacteriaceae</taxon>
        <taxon>Heliobacterium</taxon>
    </lineage>
</organism>
<dbReference type="Proteomes" id="UP000617402">
    <property type="component" value="Unassembled WGS sequence"/>
</dbReference>
<protein>
    <submittedName>
        <fullName evidence="2">Uncharacterized protein</fullName>
    </submittedName>
</protein>
<keyword evidence="3" id="KW-1185">Reference proteome</keyword>
<proteinExistence type="predicted"/>
<evidence type="ECO:0000313" key="3">
    <source>
        <dbReference type="Proteomes" id="UP000617402"/>
    </source>
</evidence>
<evidence type="ECO:0000313" key="2">
    <source>
        <dbReference type="EMBL" id="MBC9783500.1"/>
    </source>
</evidence>
<name>A0ABR7SY88_HELCL</name>
<sequence length="326" mass="35945">MDDYKQSRSGLWLPGEIVQKEIEREVVVTMTTAIATTQGGTAALAQQVLLTPQQVDLMLKDYDTTGMSAEDKMALAMVLVEDMEISQEGFVYRPARWTISKDIKNGVFVDPMGNPMEKVEAVVLYVSMPRAEFNHADDNDKKPLCSSKDGITGTDRNGNVRHCATCPSNKYGTAIDDSGNKTDGKACKESRMIYWMVPGFDLPTYISLPPTSLKAWDTFASARATMKVSNLACAVLFGLNLQQYGGKKKAAVIVPSSGRKMTPLEILQNKQIRDKFIAQWREIQMDRDDYMQVSQAEGTAGNAPQDDAAFTYQPSSAPDPDEPPAF</sequence>